<evidence type="ECO:0000256" key="1">
    <source>
        <dbReference type="SAM" id="MobiDB-lite"/>
    </source>
</evidence>
<feature type="region of interest" description="Disordered" evidence="1">
    <location>
        <begin position="144"/>
        <end position="168"/>
    </location>
</feature>
<sequence length="213" mass="22594">LYPFFPLSTLYHASQPQIRLHRAFWRPSTDLPSSRQSRCPRSFKHNPSSSSQDLRHRGNCQGRPNTPLSLSNMRSSNSLLPRTAADVATIYRPIHFIHYHIKAPMTVRASAGLMPLYIASGALNSFITSYSSRSSLNTMSCTPLTANSTSSTDTPSPTNAPATASTSPIASTSSLSPLASVASNSTSAAVRTTVDGALVVGALTVLIAAGVGF</sequence>
<accession>A0A432ZZX2</accession>
<comment type="caution">
    <text evidence="2">The sequence shown here is derived from an EMBL/GenBank/DDBJ whole genome shotgun (WGS) entry which is preliminary data.</text>
</comment>
<feature type="compositionally biased region" description="Polar residues" evidence="1">
    <location>
        <begin position="30"/>
        <end position="52"/>
    </location>
</feature>
<dbReference type="AlphaFoldDB" id="A0A432ZZX2"/>
<dbReference type="EMBL" id="RBNI01024000">
    <property type="protein sequence ID" value="RUO96020.1"/>
    <property type="molecule type" value="Genomic_DNA"/>
</dbReference>
<evidence type="ECO:0000313" key="2">
    <source>
        <dbReference type="EMBL" id="RUO96020.1"/>
    </source>
</evidence>
<evidence type="ECO:0000313" key="3">
    <source>
        <dbReference type="Proteomes" id="UP000268093"/>
    </source>
</evidence>
<name>A0A432ZZX2_9FUNG</name>
<dbReference type="Proteomes" id="UP000268093">
    <property type="component" value="Unassembled WGS sequence"/>
</dbReference>
<feature type="region of interest" description="Disordered" evidence="1">
    <location>
        <begin position="30"/>
        <end position="75"/>
    </location>
</feature>
<feature type="non-terminal residue" evidence="2">
    <location>
        <position position="1"/>
    </location>
</feature>
<keyword evidence="3" id="KW-1185">Reference proteome</keyword>
<proteinExistence type="predicted"/>
<organism evidence="2 3">
    <name type="scientific">Jimgerdemannia flammicorona</name>
    <dbReference type="NCBI Taxonomy" id="994334"/>
    <lineage>
        <taxon>Eukaryota</taxon>
        <taxon>Fungi</taxon>
        <taxon>Fungi incertae sedis</taxon>
        <taxon>Mucoromycota</taxon>
        <taxon>Mucoromycotina</taxon>
        <taxon>Endogonomycetes</taxon>
        <taxon>Endogonales</taxon>
        <taxon>Endogonaceae</taxon>
        <taxon>Jimgerdemannia</taxon>
    </lineage>
</organism>
<protein>
    <submittedName>
        <fullName evidence="2">Uncharacterized protein</fullName>
    </submittedName>
</protein>
<gene>
    <name evidence="2" type="ORF">BC936DRAFT_142780</name>
</gene>
<feature type="compositionally biased region" description="Low complexity" evidence="1">
    <location>
        <begin position="145"/>
        <end position="168"/>
    </location>
</feature>
<reference evidence="2 3" key="1">
    <citation type="journal article" date="2018" name="New Phytol.">
        <title>Phylogenomics of Endogonaceae and evolution of mycorrhizas within Mucoromycota.</title>
        <authorList>
            <person name="Chang Y."/>
            <person name="Desiro A."/>
            <person name="Na H."/>
            <person name="Sandor L."/>
            <person name="Lipzen A."/>
            <person name="Clum A."/>
            <person name="Barry K."/>
            <person name="Grigoriev I.V."/>
            <person name="Martin F.M."/>
            <person name="Stajich J.E."/>
            <person name="Smith M.E."/>
            <person name="Bonito G."/>
            <person name="Spatafora J.W."/>
        </authorList>
    </citation>
    <scope>NUCLEOTIDE SEQUENCE [LARGE SCALE GENOMIC DNA]</scope>
    <source>
        <strain evidence="2 3">GMNB39</strain>
    </source>
</reference>